<accession>A0A0A9BNB8</accession>
<dbReference type="AlphaFoldDB" id="A0A0A9BNB8"/>
<reference evidence="1" key="2">
    <citation type="journal article" date="2015" name="Data Brief">
        <title>Shoot transcriptome of the giant reed, Arundo donax.</title>
        <authorList>
            <person name="Barrero R.A."/>
            <person name="Guerrero F.D."/>
            <person name="Moolhuijzen P."/>
            <person name="Goolsby J.A."/>
            <person name="Tidwell J."/>
            <person name="Bellgard S.E."/>
            <person name="Bellgard M.I."/>
        </authorList>
    </citation>
    <scope>NUCLEOTIDE SEQUENCE</scope>
    <source>
        <tissue evidence="1">Shoot tissue taken approximately 20 cm above the soil surface</tissue>
    </source>
</reference>
<protein>
    <submittedName>
        <fullName evidence="1">Uncharacterized protein</fullName>
    </submittedName>
</protein>
<proteinExistence type="predicted"/>
<name>A0A0A9BNB8_ARUDO</name>
<organism evidence="1">
    <name type="scientific">Arundo donax</name>
    <name type="common">Giant reed</name>
    <name type="synonym">Donax arundinaceus</name>
    <dbReference type="NCBI Taxonomy" id="35708"/>
    <lineage>
        <taxon>Eukaryota</taxon>
        <taxon>Viridiplantae</taxon>
        <taxon>Streptophyta</taxon>
        <taxon>Embryophyta</taxon>
        <taxon>Tracheophyta</taxon>
        <taxon>Spermatophyta</taxon>
        <taxon>Magnoliopsida</taxon>
        <taxon>Liliopsida</taxon>
        <taxon>Poales</taxon>
        <taxon>Poaceae</taxon>
        <taxon>PACMAD clade</taxon>
        <taxon>Arundinoideae</taxon>
        <taxon>Arundineae</taxon>
        <taxon>Arundo</taxon>
    </lineage>
</organism>
<reference evidence="1" key="1">
    <citation type="submission" date="2014-09" db="EMBL/GenBank/DDBJ databases">
        <authorList>
            <person name="Magalhaes I.L.F."/>
            <person name="Oliveira U."/>
            <person name="Santos F.R."/>
            <person name="Vidigal T.H.D.A."/>
            <person name="Brescovit A.D."/>
            <person name="Santos A.J."/>
        </authorList>
    </citation>
    <scope>NUCLEOTIDE SEQUENCE</scope>
    <source>
        <tissue evidence="1">Shoot tissue taken approximately 20 cm above the soil surface</tissue>
    </source>
</reference>
<evidence type="ECO:0000313" key="1">
    <source>
        <dbReference type="EMBL" id="JAD64871.1"/>
    </source>
</evidence>
<sequence>MLCCCIASIIYIFPYGHQTGKYFIHFYSLSPYNMFESGDQPSIVTSCTGYHT</sequence>
<dbReference type="EMBL" id="GBRH01233024">
    <property type="protein sequence ID" value="JAD64871.1"/>
    <property type="molecule type" value="Transcribed_RNA"/>
</dbReference>